<keyword evidence="1" id="KW-0812">Transmembrane</keyword>
<dbReference type="EMBL" id="LKTR01000002">
    <property type="protein sequence ID" value="PKD21958.1"/>
    <property type="molecule type" value="Genomic_DNA"/>
</dbReference>
<keyword evidence="4" id="KW-1185">Reference proteome</keyword>
<feature type="transmembrane region" description="Helical" evidence="1">
    <location>
        <begin position="21"/>
        <end position="45"/>
    </location>
</feature>
<dbReference type="AlphaFoldDB" id="A0A2N0U501"/>
<accession>A0A2N0U501</accession>
<evidence type="ECO:0000313" key="3">
    <source>
        <dbReference type="EMBL" id="PKD21958.1"/>
    </source>
</evidence>
<keyword evidence="1" id="KW-1133">Transmembrane helix</keyword>
<evidence type="ECO:0000313" key="5">
    <source>
        <dbReference type="Proteomes" id="UP000232533"/>
    </source>
</evidence>
<proteinExistence type="predicted"/>
<name>A0A2N0U501_9FLAO</name>
<evidence type="ECO:0000313" key="2">
    <source>
        <dbReference type="EMBL" id="OEY71276.1"/>
    </source>
</evidence>
<dbReference type="Proteomes" id="UP000232533">
    <property type="component" value="Unassembled WGS sequence"/>
</dbReference>
<organism evidence="3 5">
    <name type="scientific">Salegentibacter salarius</name>
    <dbReference type="NCBI Taxonomy" id="435906"/>
    <lineage>
        <taxon>Bacteria</taxon>
        <taxon>Pseudomonadati</taxon>
        <taxon>Bacteroidota</taxon>
        <taxon>Flavobacteriia</taxon>
        <taxon>Flavobacteriales</taxon>
        <taxon>Flavobacteriaceae</taxon>
        <taxon>Salegentibacter</taxon>
    </lineage>
</organism>
<keyword evidence="1" id="KW-0472">Membrane</keyword>
<comment type="caution">
    <text evidence="3">The sequence shown here is derived from an EMBL/GenBank/DDBJ whole genome shotgun (WGS) entry which is preliminary data.</text>
</comment>
<dbReference type="EMBL" id="MJBR01000051">
    <property type="protein sequence ID" value="OEY71276.1"/>
    <property type="molecule type" value="Genomic_DNA"/>
</dbReference>
<sequence>MYLFRLFGGKIKLMLNQKVTLKVLFVSLSVILGFLYLQKMVFAYICSSDSRFGGNSLEQF</sequence>
<reference evidence="3 5" key="1">
    <citation type="submission" date="2015-10" db="EMBL/GenBank/DDBJ databases">
        <title>Draft genome sequence of Salegentibacter salinarum KCTC 12975.</title>
        <authorList>
            <person name="Lin W."/>
            <person name="Zheng Q."/>
        </authorList>
    </citation>
    <scope>NUCLEOTIDE SEQUENCE [LARGE SCALE GENOMIC DNA]</scope>
    <source>
        <strain evidence="3 5">KCTC 12974</strain>
    </source>
</reference>
<reference evidence="2 4" key="2">
    <citation type="submission" date="2016-09" db="EMBL/GenBank/DDBJ databases">
        <title>Genome Sequence of Salegentibacter salarius,Isolated from a Marine Solar Saltern of the Yellow Sea in South Korea.</title>
        <authorList>
            <person name="Zheng Q."/>
            <person name="Liu Y."/>
        </authorList>
    </citation>
    <scope>NUCLEOTIDE SEQUENCE [LARGE SCALE GENOMIC DNA]</scope>
    <source>
        <strain evidence="2 4">KCTC 12974</strain>
    </source>
</reference>
<evidence type="ECO:0000313" key="4">
    <source>
        <dbReference type="Proteomes" id="UP000176009"/>
    </source>
</evidence>
<dbReference type="Proteomes" id="UP000176009">
    <property type="component" value="Unassembled WGS sequence"/>
</dbReference>
<evidence type="ECO:0000256" key="1">
    <source>
        <dbReference type="SAM" id="Phobius"/>
    </source>
</evidence>
<protein>
    <submittedName>
        <fullName evidence="3">Uncharacterized protein</fullName>
    </submittedName>
</protein>
<gene>
    <name evidence="3" type="ORF">APR40_06200</name>
    <name evidence="2" type="ORF">BHS39_06205</name>
</gene>